<feature type="signal peptide" evidence="1">
    <location>
        <begin position="1"/>
        <end position="27"/>
    </location>
</feature>
<sequence length="141" mass="14778" precursor="true">MASRCVSVVLALLVVPAAGCVAGPLSARGWIAAPGVRTNDAGTAVLDASEGWGGWLKLSIDAEQLSEGWGGVGGGYRGVWTSDGDLDLVGRTRRWELASSIATTERCGSTPTRRGASRISRPWCSCSSSRPIRTRVGRAFE</sequence>
<evidence type="ECO:0000256" key="1">
    <source>
        <dbReference type="SAM" id="SignalP"/>
    </source>
</evidence>
<gene>
    <name evidence="2" type="ORF">Pla163_01360</name>
</gene>
<dbReference type="EMBL" id="CP036290">
    <property type="protein sequence ID" value="QDU83040.1"/>
    <property type="molecule type" value="Genomic_DNA"/>
</dbReference>
<accession>A0A518CUY4</accession>
<feature type="chain" id="PRO_5022187292" evidence="1">
    <location>
        <begin position="28"/>
        <end position="141"/>
    </location>
</feature>
<evidence type="ECO:0000313" key="3">
    <source>
        <dbReference type="Proteomes" id="UP000319342"/>
    </source>
</evidence>
<protein>
    <submittedName>
        <fullName evidence="2">Uncharacterized protein</fullName>
    </submittedName>
</protein>
<dbReference type="AlphaFoldDB" id="A0A518CUY4"/>
<keyword evidence="3" id="KW-1185">Reference proteome</keyword>
<organism evidence="2 3">
    <name type="scientific">Rohdeia mirabilis</name>
    <dbReference type="NCBI Taxonomy" id="2528008"/>
    <lineage>
        <taxon>Bacteria</taxon>
        <taxon>Pseudomonadati</taxon>
        <taxon>Planctomycetota</taxon>
        <taxon>Planctomycetia</taxon>
        <taxon>Planctomycetia incertae sedis</taxon>
        <taxon>Rohdeia</taxon>
    </lineage>
</organism>
<proteinExistence type="predicted"/>
<dbReference type="Proteomes" id="UP000319342">
    <property type="component" value="Chromosome"/>
</dbReference>
<evidence type="ECO:0000313" key="2">
    <source>
        <dbReference type="EMBL" id="QDU83040.1"/>
    </source>
</evidence>
<keyword evidence="1" id="KW-0732">Signal</keyword>
<name>A0A518CUY4_9BACT</name>
<dbReference type="RefSeq" id="WP_145182029.1">
    <property type="nucleotide sequence ID" value="NZ_CP036290.1"/>
</dbReference>
<reference evidence="2 3" key="1">
    <citation type="submission" date="2019-02" db="EMBL/GenBank/DDBJ databases">
        <title>Deep-cultivation of Planctomycetes and their phenomic and genomic characterization uncovers novel biology.</title>
        <authorList>
            <person name="Wiegand S."/>
            <person name="Jogler M."/>
            <person name="Boedeker C."/>
            <person name="Pinto D."/>
            <person name="Vollmers J."/>
            <person name="Rivas-Marin E."/>
            <person name="Kohn T."/>
            <person name="Peeters S.H."/>
            <person name="Heuer A."/>
            <person name="Rast P."/>
            <person name="Oberbeckmann S."/>
            <person name="Bunk B."/>
            <person name="Jeske O."/>
            <person name="Meyerdierks A."/>
            <person name="Storesund J.E."/>
            <person name="Kallscheuer N."/>
            <person name="Luecker S."/>
            <person name="Lage O.M."/>
            <person name="Pohl T."/>
            <person name="Merkel B.J."/>
            <person name="Hornburger P."/>
            <person name="Mueller R.-W."/>
            <person name="Bruemmer F."/>
            <person name="Labrenz M."/>
            <person name="Spormann A.M."/>
            <person name="Op den Camp H."/>
            <person name="Overmann J."/>
            <person name="Amann R."/>
            <person name="Jetten M.S.M."/>
            <person name="Mascher T."/>
            <person name="Medema M.H."/>
            <person name="Devos D.P."/>
            <person name="Kaster A.-K."/>
            <person name="Ovreas L."/>
            <person name="Rohde M."/>
            <person name="Galperin M.Y."/>
            <person name="Jogler C."/>
        </authorList>
    </citation>
    <scope>NUCLEOTIDE SEQUENCE [LARGE SCALE GENOMIC DNA]</scope>
    <source>
        <strain evidence="2 3">Pla163</strain>
    </source>
</reference>